<keyword evidence="4" id="KW-0028">Amino-acid biosynthesis</keyword>
<comment type="cofactor">
    <cofactor evidence="1">
        <name>pyridoxal 5'-phosphate</name>
        <dbReference type="ChEBI" id="CHEBI:597326"/>
    </cofactor>
</comment>
<feature type="domain" description="Tryptophan synthase beta chain-like PALP" evidence="9">
    <location>
        <begin position="12"/>
        <end position="301"/>
    </location>
</feature>
<evidence type="ECO:0000313" key="11">
    <source>
        <dbReference type="Proteomes" id="UP000192917"/>
    </source>
</evidence>
<dbReference type="AlphaFoldDB" id="A0A1Y6BKG2"/>
<evidence type="ECO:0000256" key="1">
    <source>
        <dbReference type="ARBA" id="ARBA00001933"/>
    </source>
</evidence>
<dbReference type="InterPro" id="IPR050214">
    <property type="entry name" value="Cys_Synth/Cystath_Beta-Synth"/>
</dbReference>
<dbReference type="RefSeq" id="WP_085122471.1">
    <property type="nucleotide sequence ID" value="NZ_FWZX01000006.1"/>
</dbReference>
<dbReference type="InterPro" id="IPR001926">
    <property type="entry name" value="TrpB-like_PALP"/>
</dbReference>
<name>A0A1Y6BKG2_9PROT</name>
<keyword evidence="7" id="KW-0198">Cysteine biosynthesis</keyword>
<dbReference type="Proteomes" id="UP000192917">
    <property type="component" value="Unassembled WGS sequence"/>
</dbReference>
<evidence type="ECO:0000259" key="9">
    <source>
        <dbReference type="Pfam" id="PF00291"/>
    </source>
</evidence>
<gene>
    <name evidence="10" type="ORF">SAMN05428998_10632</name>
</gene>
<dbReference type="SUPFAM" id="SSF53686">
    <property type="entry name" value="Tryptophan synthase beta subunit-like PLP-dependent enzymes"/>
    <property type="match status" value="1"/>
</dbReference>
<evidence type="ECO:0000256" key="4">
    <source>
        <dbReference type="ARBA" id="ARBA00022605"/>
    </source>
</evidence>
<comment type="catalytic activity">
    <reaction evidence="8">
        <text>O-acetyl-L-serine + hydrogen sulfide = L-cysteine + acetate</text>
        <dbReference type="Rhea" id="RHEA:14829"/>
        <dbReference type="ChEBI" id="CHEBI:29919"/>
        <dbReference type="ChEBI" id="CHEBI:30089"/>
        <dbReference type="ChEBI" id="CHEBI:35235"/>
        <dbReference type="ChEBI" id="CHEBI:58340"/>
        <dbReference type="EC" id="2.5.1.47"/>
    </reaction>
</comment>
<evidence type="ECO:0000256" key="7">
    <source>
        <dbReference type="ARBA" id="ARBA00023192"/>
    </source>
</evidence>
<dbReference type="EMBL" id="FWZX01000006">
    <property type="protein sequence ID" value="SMF16212.1"/>
    <property type="molecule type" value="Genomic_DNA"/>
</dbReference>
<organism evidence="10 11">
    <name type="scientific">Tistlia consotensis USBA 355</name>
    <dbReference type="NCBI Taxonomy" id="560819"/>
    <lineage>
        <taxon>Bacteria</taxon>
        <taxon>Pseudomonadati</taxon>
        <taxon>Pseudomonadota</taxon>
        <taxon>Alphaproteobacteria</taxon>
        <taxon>Rhodospirillales</taxon>
        <taxon>Rhodovibrionaceae</taxon>
        <taxon>Tistlia</taxon>
    </lineage>
</organism>
<dbReference type="STRING" id="560819.SAMN05428998_10632"/>
<sequence>MTDACPVHSSILELIGETPLVELRRLVPPGHARVLMKLESRNPTGSMKDRMALAMIEAAERDGRLKPGGRVVEYTGGSTGVSLALVCAARGYPLDIVTSDAFSREKRDHMAALGAELTIVPSEGGGMDAALTRAMIEAARRIQAAKGGFWTDQLNNADQLAAYRTLGEEIWRQTGGRLDAFVQATGTAASVRGTAEALHARDPKIHVVAVEPSESAVLSGGPSGVHRIEGVGAGFVVPLWDPAAVEEIVPVSTEEAKAMARRLAREEALFAGTSTGANLVAALRVAERLGPEATVVTLLCDSGIKYLSTDLYRAPEASVSPSSVSSGR</sequence>
<reference evidence="10 11" key="1">
    <citation type="submission" date="2017-04" db="EMBL/GenBank/DDBJ databases">
        <authorList>
            <person name="Afonso C.L."/>
            <person name="Miller P.J."/>
            <person name="Scott M.A."/>
            <person name="Spackman E."/>
            <person name="Goraichik I."/>
            <person name="Dimitrov K.M."/>
            <person name="Suarez D.L."/>
            <person name="Swayne D.E."/>
        </authorList>
    </citation>
    <scope>NUCLEOTIDE SEQUENCE [LARGE SCALE GENOMIC DNA]</scope>
    <source>
        <strain evidence="10 11">USBA 355</strain>
    </source>
</reference>
<dbReference type="InterPro" id="IPR001216">
    <property type="entry name" value="P-phosphate_BS"/>
</dbReference>
<evidence type="ECO:0000256" key="8">
    <source>
        <dbReference type="ARBA" id="ARBA00047931"/>
    </source>
</evidence>
<keyword evidence="11" id="KW-1185">Reference proteome</keyword>
<protein>
    <recommendedName>
        <fullName evidence="3">cysteine synthase</fullName>
        <ecNumber evidence="3">2.5.1.47</ecNumber>
    </recommendedName>
</protein>
<dbReference type="FunFam" id="3.40.50.1100:FF:000006">
    <property type="entry name" value="Cysteine synthase"/>
    <property type="match status" value="1"/>
</dbReference>
<dbReference type="Gene3D" id="3.40.50.1100">
    <property type="match status" value="2"/>
</dbReference>
<evidence type="ECO:0000256" key="3">
    <source>
        <dbReference type="ARBA" id="ARBA00012681"/>
    </source>
</evidence>
<evidence type="ECO:0000256" key="6">
    <source>
        <dbReference type="ARBA" id="ARBA00022898"/>
    </source>
</evidence>
<comment type="similarity">
    <text evidence="2">Belongs to the cysteine synthase/cystathionine beta-synthase family.</text>
</comment>
<evidence type="ECO:0000256" key="5">
    <source>
        <dbReference type="ARBA" id="ARBA00022679"/>
    </source>
</evidence>
<dbReference type="PANTHER" id="PTHR10314">
    <property type="entry name" value="CYSTATHIONINE BETA-SYNTHASE"/>
    <property type="match status" value="1"/>
</dbReference>
<dbReference type="EC" id="2.5.1.47" evidence="3"/>
<dbReference type="CDD" id="cd01561">
    <property type="entry name" value="CBS_like"/>
    <property type="match status" value="1"/>
</dbReference>
<dbReference type="GO" id="GO:0006535">
    <property type="term" value="P:cysteine biosynthetic process from serine"/>
    <property type="evidence" value="ECO:0007669"/>
    <property type="project" value="InterPro"/>
</dbReference>
<keyword evidence="6" id="KW-0663">Pyridoxal phosphate</keyword>
<accession>A0A1Y6BKG2</accession>
<dbReference type="Pfam" id="PF00291">
    <property type="entry name" value="PALP"/>
    <property type="match status" value="1"/>
</dbReference>
<keyword evidence="5" id="KW-0808">Transferase</keyword>
<evidence type="ECO:0000256" key="2">
    <source>
        <dbReference type="ARBA" id="ARBA00007103"/>
    </source>
</evidence>
<dbReference type="GO" id="GO:0004124">
    <property type="term" value="F:cysteine synthase activity"/>
    <property type="evidence" value="ECO:0007669"/>
    <property type="project" value="UniProtKB-EC"/>
</dbReference>
<dbReference type="InterPro" id="IPR036052">
    <property type="entry name" value="TrpB-like_PALP_sf"/>
</dbReference>
<proteinExistence type="inferred from homology"/>
<dbReference type="PROSITE" id="PS00901">
    <property type="entry name" value="CYS_SYNTHASE"/>
    <property type="match status" value="1"/>
</dbReference>
<evidence type="ECO:0000313" key="10">
    <source>
        <dbReference type="EMBL" id="SMF16212.1"/>
    </source>
</evidence>